<comment type="caution">
    <text evidence="2">The sequence shown here is derived from an EMBL/GenBank/DDBJ whole genome shotgun (WGS) entry which is preliminary data.</text>
</comment>
<sequence length="76" mass="8493">MSTRAYSAAAHAPERQFYPSNEMIGFEKASRLLMVGGGCLLIVLIFGIILCRLDISAGRKRRTQSFQQVEIMRLSS</sequence>
<dbReference type="AlphaFoldDB" id="A0A815ST38"/>
<dbReference type="Proteomes" id="UP000663856">
    <property type="component" value="Unassembled WGS sequence"/>
</dbReference>
<accession>A0A815ST38</accession>
<dbReference type="EMBL" id="CAJNOW010008301">
    <property type="protein sequence ID" value="CAF1534356.1"/>
    <property type="molecule type" value="Genomic_DNA"/>
</dbReference>
<dbReference type="OrthoDB" id="10006847at2759"/>
<keyword evidence="1" id="KW-0812">Transmembrane</keyword>
<keyword evidence="1" id="KW-0472">Membrane</keyword>
<dbReference type="Proteomes" id="UP000663855">
    <property type="component" value="Unassembled WGS sequence"/>
</dbReference>
<dbReference type="EMBL" id="CAJNOV010012745">
    <property type="protein sequence ID" value="CAF1495976.1"/>
    <property type="molecule type" value="Genomic_DNA"/>
</dbReference>
<reference evidence="2" key="1">
    <citation type="submission" date="2021-02" db="EMBL/GenBank/DDBJ databases">
        <authorList>
            <person name="Nowell W R."/>
        </authorList>
    </citation>
    <scope>NUCLEOTIDE SEQUENCE</scope>
</reference>
<organism evidence="2 5">
    <name type="scientific">Rotaria magnacalcarata</name>
    <dbReference type="NCBI Taxonomy" id="392030"/>
    <lineage>
        <taxon>Eukaryota</taxon>
        <taxon>Metazoa</taxon>
        <taxon>Spiralia</taxon>
        <taxon>Gnathifera</taxon>
        <taxon>Rotifera</taxon>
        <taxon>Eurotatoria</taxon>
        <taxon>Bdelloidea</taxon>
        <taxon>Philodinida</taxon>
        <taxon>Philodinidae</taxon>
        <taxon>Rotaria</taxon>
    </lineage>
</organism>
<gene>
    <name evidence="2" type="ORF">CJN711_LOCUS26979</name>
    <name evidence="3" type="ORF">KQP761_LOCUS16524</name>
    <name evidence="4" type="ORF">WKI299_LOCUS25358</name>
</gene>
<dbReference type="EMBL" id="CAJNRF010010946">
    <property type="protein sequence ID" value="CAF2126142.1"/>
    <property type="molecule type" value="Genomic_DNA"/>
</dbReference>
<name>A0A815ST38_9BILA</name>
<evidence type="ECO:0000256" key="1">
    <source>
        <dbReference type="SAM" id="Phobius"/>
    </source>
</evidence>
<evidence type="ECO:0000313" key="4">
    <source>
        <dbReference type="EMBL" id="CAF2126142.1"/>
    </source>
</evidence>
<dbReference type="Proteomes" id="UP000663834">
    <property type="component" value="Unassembled WGS sequence"/>
</dbReference>
<protein>
    <submittedName>
        <fullName evidence="2">Uncharacterized protein</fullName>
    </submittedName>
</protein>
<proteinExistence type="predicted"/>
<evidence type="ECO:0000313" key="3">
    <source>
        <dbReference type="EMBL" id="CAF1534356.1"/>
    </source>
</evidence>
<keyword evidence="1" id="KW-1133">Transmembrane helix</keyword>
<feature type="transmembrane region" description="Helical" evidence="1">
    <location>
        <begin position="32"/>
        <end position="53"/>
    </location>
</feature>
<evidence type="ECO:0000313" key="5">
    <source>
        <dbReference type="Proteomes" id="UP000663855"/>
    </source>
</evidence>
<evidence type="ECO:0000313" key="2">
    <source>
        <dbReference type="EMBL" id="CAF1495976.1"/>
    </source>
</evidence>